<dbReference type="GO" id="GO:0005975">
    <property type="term" value="P:carbohydrate metabolic process"/>
    <property type="evidence" value="ECO:0007669"/>
    <property type="project" value="InterPro"/>
</dbReference>
<protein>
    <recommendedName>
        <fullName evidence="4">NAD-dependent epimerase/dehydratase domain-containing protein</fullName>
    </recommendedName>
</protein>
<proteinExistence type="predicted"/>
<gene>
    <name evidence="5" type="ORF">METZ01_LOCUS238864</name>
</gene>
<dbReference type="Pfam" id="PF01370">
    <property type="entry name" value="Epimerase"/>
    <property type="match status" value="1"/>
</dbReference>
<organism evidence="5">
    <name type="scientific">marine metagenome</name>
    <dbReference type="NCBI Taxonomy" id="408172"/>
    <lineage>
        <taxon>unclassified sequences</taxon>
        <taxon>metagenomes</taxon>
        <taxon>ecological metagenomes</taxon>
    </lineage>
</organism>
<keyword evidence="3" id="KW-0119">Carbohydrate metabolism</keyword>
<dbReference type="InterPro" id="IPR001509">
    <property type="entry name" value="Epimerase_deHydtase"/>
</dbReference>
<dbReference type="NCBIfam" id="TIGR02197">
    <property type="entry name" value="heptose_epim"/>
    <property type="match status" value="1"/>
</dbReference>
<evidence type="ECO:0000256" key="2">
    <source>
        <dbReference type="ARBA" id="ARBA00023235"/>
    </source>
</evidence>
<evidence type="ECO:0000256" key="1">
    <source>
        <dbReference type="ARBA" id="ARBA00022857"/>
    </source>
</evidence>
<keyword evidence="2" id="KW-0413">Isomerase</keyword>
<reference evidence="5" key="1">
    <citation type="submission" date="2018-05" db="EMBL/GenBank/DDBJ databases">
        <authorList>
            <person name="Lanie J.A."/>
            <person name="Ng W.-L."/>
            <person name="Kazmierczak K.M."/>
            <person name="Andrzejewski T.M."/>
            <person name="Davidsen T.M."/>
            <person name="Wayne K.J."/>
            <person name="Tettelin H."/>
            <person name="Glass J.I."/>
            <person name="Rusch D."/>
            <person name="Podicherti R."/>
            <person name="Tsui H.-C.T."/>
            <person name="Winkler M.E."/>
        </authorList>
    </citation>
    <scope>NUCLEOTIDE SEQUENCE</scope>
</reference>
<dbReference type="InterPro" id="IPR036291">
    <property type="entry name" value="NAD(P)-bd_dom_sf"/>
</dbReference>
<dbReference type="PANTHER" id="PTHR43103:SF3">
    <property type="entry name" value="ADP-L-GLYCERO-D-MANNO-HEPTOSE-6-EPIMERASE"/>
    <property type="match status" value="1"/>
</dbReference>
<dbReference type="EMBL" id="UINC01060953">
    <property type="protein sequence ID" value="SVB86010.1"/>
    <property type="molecule type" value="Genomic_DNA"/>
</dbReference>
<feature type="non-terminal residue" evidence="5">
    <location>
        <position position="251"/>
    </location>
</feature>
<evidence type="ECO:0000256" key="3">
    <source>
        <dbReference type="ARBA" id="ARBA00023277"/>
    </source>
</evidence>
<dbReference type="AlphaFoldDB" id="A0A382HFC5"/>
<dbReference type="Gene3D" id="3.40.50.720">
    <property type="entry name" value="NAD(P)-binding Rossmann-like Domain"/>
    <property type="match status" value="1"/>
</dbReference>
<dbReference type="InterPro" id="IPR011912">
    <property type="entry name" value="Heptose_epim"/>
</dbReference>
<feature type="domain" description="NAD-dependent epimerase/dehydratase" evidence="4">
    <location>
        <begin position="10"/>
        <end position="177"/>
    </location>
</feature>
<sequence length="251" mass="29161">MGAISATDETNLELLLNNNYLYSLKLFNICNKHNIKFIYASSAATYGNSFDCYDDKNSFDTYLKLKPINYYGLSKHLFDLHVLSLIKSGEKLGSNPVGLKFFNVYGPNELHKGFMMSPIPKFLKEIQKTNKLKLFKSHHKKFADGKQSRDFIYVKDCVKVIVWLLKKRKLTGIYNLGTGKSRTFYDLAKTVFNNVNIKPNIYYVPTPKRIRDGYQYYTKAKINNLRKAGYKNKFLSIEQGVEDYLKNYLLK</sequence>
<keyword evidence="1" id="KW-0521">NADP</keyword>
<dbReference type="GO" id="GO:0008712">
    <property type="term" value="F:ADP-glyceromanno-heptose 6-epimerase activity"/>
    <property type="evidence" value="ECO:0007669"/>
    <property type="project" value="InterPro"/>
</dbReference>
<dbReference type="GO" id="GO:0050661">
    <property type="term" value="F:NADP binding"/>
    <property type="evidence" value="ECO:0007669"/>
    <property type="project" value="InterPro"/>
</dbReference>
<evidence type="ECO:0000313" key="5">
    <source>
        <dbReference type="EMBL" id="SVB86010.1"/>
    </source>
</evidence>
<evidence type="ECO:0000259" key="4">
    <source>
        <dbReference type="Pfam" id="PF01370"/>
    </source>
</evidence>
<accession>A0A382HFC5</accession>
<dbReference type="SUPFAM" id="SSF51735">
    <property type="entry name" value="NAD(P)-binding Rossmann-fold domains"/>
    <property type="match status" value="1"/>
</dbReference>
<name>A0A382HFC5_9ZZZZ</name>
<dbReference type="Gene3D" id="3.90.25.10">
    <property type="entry name" value="UDP-galactose 4-epimerase, domain 1"/>
    <property type="match status" value="1"/>
</dbReference>
<dbReference type="PANTHER" id="PTHR43103">
    <property type="entry name" value="NUCLEOSIDE-DIPHOSPHATE-SUGAR EPIMERASE"/>
    <property type="match status" value="1"/>
</dbReference>